<proteinExistence type="predicted"/>
<organism evidence="1 2">
    <name type="scientific">Paspalum notatum var. saurae</name>
    <dbReference type="NCBI Taxonomy" id="547442"/>
    <lineage>
        <taxon>Eukaryota</taxon>
        <taxon>Viridiplantae</taxon>
        <taxon>Streptophyta</taxon>
        <taxon>Embryophyta</taxon>
        <taxon>Tracheophyta</taxon>
        <taxon>Spermatophyta</taxon>
        <taxon>Magnoliopsida</taxon>
        <taxon>Liliopsida</taxon>
        <taxon>Poales</taxon>
        <taxon>Poaceae</taxon>
        <taxon>PACMAD clade</taxon>
        <taxon>Panicoideae</taxon>
        <taxon>Andropogonodae</taxon>
        <taxon>Paspaleae</taxon>
        <taxon>Paspalinae</taxon>
        <taxon>Paspalum</taxon>
    </lineage>
</organism>
<dbReference type="PANTHER" id="PTHR34223">
    <property type="entry name" value="OS11G0201299 PROTEIN"/>
    <property type="match status" value="1"/>
</dbReference>
<dbReference type="Proteomes" id="UP001341281">
    <property type="component" value="Chromosome 01"/>
</dbReference>
<dbReference type="PANTHER" id="PTHR34223:SF115">
    <property type="entry name" value="F-BOX DOMAIN-CONTAINING PROTEIN"/>
    <property type="match status" value="1"/>
</dbReference>
<feature type="non-terminal residue" evidence="1">
    <location>
        <position position="324"/>
    </location>
</feature>
<gene>
    <name evidence="1" type="ORF">U9M48_005182</name>
</gene>
<accession>A0AAQ3PLB0</accession>
<dbReference type="InterPro" id="IPR053197">
    <property type="entry name" value="F-box_SCFL_complex_component"/>
</dbReference>
<sequence length="324" mass="36539">LVDHVILLRGRSPLETFEFCFDGSSDAEVPRVNLWIQHALACRAQVLRLNIVWDLSSRNTSRIRPDDAPLVSQHLTRLELHGVLFKDKFANFSCCPSLRVLQIEACNLGHASRISSQSLEHLSIICSTSFSYYCRIRIHAPNLVTLRLHVHYGRTPVLETASPLLWAVVAVHDGGAGLCRHLYSGDCYDGSCRGCRNIRNDNSCVLLQGLSRAKNLVLSAGTETFIFRRDLQWCLTFSMLKTLVLNENWSVPNVDALASVLEHSPVLEELFLQLFSKGLRYKVQMKGRFNPKELPSTISAHLKRVEVKCEVVDETVLNVLKFLS</sequence>
<dbReference type="SUPFAM" id="SSF52047">
    <property type="entry name" value="RNI-like"/>
    <property type="match status" value="1"/>
</dbReference>
<name>A0AAQ3PLB0_PASNO</name>
<dbReference type="EMBL" id="CP144745">
    <property type="protein sequence ID" value="WVZ54374.1"/>
    <property type="molecule type" value="Genomic_DNA"/>
</dbReference>
<dbReference type="AlphaFoldDB" id="A0AAQ3PLB0"/>
<reference evidence="1 2" key="1">
    <citation type="submission" date="2024-02" db="EMBL/GenBank/DDBJ databases">
        <title>High-quality chromosome-scale genome assembly of Pensacola bahiagrass (Paspalum notatum Flugge var. saurae).</title>
        <authorList>
            <person name="Vega J.M."/>
            <person name="Podio M."/>
            <person name="Orjuela J."/>
            <person name="Siena L.A."/>
            <person name="Pessino S.C."/>
            <person name="Combes M.C."/>
            <person name="Mariac C."/>
            <person name="Albertini E."/>
            <person name="Pupilli F."/>
            <person name="Ortiz J.P.A."/>
            <person name="Leblanc O."/>
        </authorList>
    </citation>
    <scope>NUCLEOTIDE SEQUENCE [LARGE SCALE GENOMIC DNA]</scope>
    <source>
        <strain evidence="1">R1</strain>
        <tissue evidence="1">Leaf</tissue>
    </source>
</reference>
<evidence type="ECO:0008006" key="3">
    <source>
        <dbReference type="Google" id="ProtNLM"/>
    </source>
</evidence>
<evidence type="ECO:0000313" key="2">
    <source>
        <dbReference type="Proteomes" id="UP001341281"/>
    </source>
</evidence>
<evidence type="ECO:0000313" key="1">
    <source>
        <dbReference type="EMBL" id="WVZ54374.1"/>
    </source>
</evidence>
<keyword evidence="2" id="KW-1185">Reference proteome</keyword>
<protein>
    <recommendedName>
        <fullName evidence="3">F-box/LRR-repeat protein</fullName>
    </recommendedName>
</protein>